<feature type="region of interest" description="Disordered" evidence="1">
    <location>
        <begin position="313"/>
        <end position="336"/>
    </location>
</feature>
<dbReference type="AlphaFoldDB" id="A0AAV0B0K6"/>
<dbReference type="EMBL" id="CALTRL010002338">
    <property type="protein sequence ID" value="CAH7675425.1"/>
    <property type="molecule type" value="Genomic_DNA"/>
</dbReference>
<feature type="signal peptide" evidence="2">
    <location>
        <begin position="1"/>
        <end position="19"/>
    </location>
</feature>
<accession>A0AAV0B0K6</accession>
<feature type="chain" id="PRO_5043717862" evidence="2">
    <location>
        <begin position="20"/>
        <end position="382"/>
    </location>
</feature>
<gene>
    <name evidence="3" type="ORF">PPACK8108_LOCUS10436</name>
</gene>
<evidence type="ECO:0000313" key="3">
    <source>
        <dbReference type="EMBL" id="CAH7675425.1"/>
    </source>
</evidence>
<name>A0AAV0B0K6_PHAPC</name>
<feature type="compositionally biased region" description="Polar residues" evidence="1">
    <location>
        <begin position="320"/>
        <end position="331"/>
    </location>
</feature>
<proteinExistence type="predicted"/>
<protein>
    <submittedName>
        <fullName evidence="3">Uncharacterized protein</fullName>
    </submittedName>
</protein>
<reference evidence="3" key="1">
    <citation type="submission" date="2022-06" db="EMBL/GenBank/DDBJ databases">
        <authorList>
            <consortium name="SYNGENTA / RWTH Aachen University"/>
        </authorList>
    </citation>
    <scope>NUCLEOTIDE SEQUENCE</scope>
</reference>
<evidence type="ECO:0000256" key="2">
    <source>
        <dbReference type="SAM" id="SignalP"/>
    </source>
</evidence>
<evidence type="ECO:0000313" key="4">
    <source>
        <dbReference type="Proteomes" id="UP001153365"/>
    </source>
</evidence>
<comment type="caution">
    <text evidence="3">The sequence shown here is derived from an EMBL/GenBank/DDBJ whole genome shotgun (WGS) entry which is preliminary data.</text>
</comment>
<keyword evidence="2" id="KW-0732">Signal</keyword>
<organism evidence="3 4">
    <name type="scientific">Phakopsora pachyrhizi</name>
    <name type="common">Asian soybean rust disease fungus</name>
    <dbReference type="NCBI Taxonomy" id="170000"/>
    <lineage>
        <taxon>Eukaryota</taxon>
        <taxon>Fungi</taxon>
        <taxon>Dikarya</taxon>
        <taxon>Basidiomycota</taxon>
        <taxon>Pucciniomycotina</taxon>
        <taxon>Pucciniomycetes</taxon>
        <taxon>Pucciniales</taxon>
        <taxon>Phakopsoraceae</taxon>
        <taxon>Phakopsora</taxon>
    </lineage>
</organism>
<evidence type="ECO:0000256" key="1">
    <source>
        <dbReference type="SAM" id="MobiDB-lite"/>
    </source>
</evidence>
<sequence length="382" mass="43272">MKIWKRGMLFVSVVSTLESINYPAPGECFFSRLVDEVSSSDSLGPAIPKDNVQTQSKHQFHPSRIYSQTRTSLGTPNIELEDFRRAGKSKRRFEGVFSTQAQGAQAMTQNPWAQAEFNWDFDNLGSTSYHLGRTSNNDISEVWNNQHQNSPGHHKRLCSANYLPGSCSEFEDLEDLGNFSQNSDHWNAFIEKLKPEAGHDLNEVGKYNEDGKTLPAQPLQDPASILNSEIKIKKHTIFSEHSLQPHPGKFQAYNAPDHNSSIEENHIEKYLDIVFNMKKEKDLFIANKFLKADKEKNAVPQLRFETGLSLKEKERKVGPQSLQQPEDSSSLGYFDLQERNDQVDEESFTTKKKKTLESHGASPAITFSTVMNEDIQCMLGVN</sequence>
<keyword evidence="4" id="KW-1185">Reference proteome</keyword>
<dbReference type="Proteomes" id="UP001153365">
    <property type="component" value="Unassembled WGS sequence"/>
</dbReference>